<dbReference type="KEGG" id="chd:Calhy_0405"/>
<proteinExistence type="predicted"/>
<dbReference type="HOGENOM" id="CLU_488075_0_0_9"/>
<feature type="coiled-coil region" evidence="1">
    <location>
        <begin position="361"/>
        <end position="443"/>
    </location>
</feature>
<gene>
    <name evidence="2" type="ordered locus">Calhy_0405</name>
</gene>
<reference key="1">
    <citation type="submission" date="2010-09" db="EMBL/GenBank/DDBJ databases">
        <title>Complete sequence of Caldicellulosiruptor hydrothermalis 108.</title>
        <authorList>
            <consortium name="US DOE Joint Genome Institute"/>
            <person name="Lucas S."/>
            <person name="Copeland A."/>
            <person name="Lapidus A."/>
            <person name="Cheng J.-F."/>
            <person name="Bruce D."/>
            <person name="Goodwin L."/>
            <person name="Pitluck S."/>
            <person name="Davenport K."/>
            <person name="Detter J.C."/>
            <person name="Han C."/>
            <person name="Tapia R."/>
            <person name="Land M."/>
            <person name="Hauser L."/>
            <person name="Chang Y.-J."/>
            <person name="Jeffries C."/>
            <person name="Kyrpides N."/>
            <person name="Ivanova N."/>
            <person name="Mikhailova N."/>
            <person name="Blumer-Schuette S.E."/>
            <person name="Kelly R.M."/>
            <person name="Woyke T."/>
        </authorList>
    </citation>
    <scope>NUCLEOTIDE SEQUENCE</scope>
    <source>
        <strain>108</strain>
    </source>
</reference>
<dbReference type="EMBL" id="CP002219">
    <property type="protein sequence ID" value="ADQ06153.1"/>
    <property type="molecule type" value="Genomic_DNA"/>
</dbReference>
<dbReference type="eggNOG" id="ENOG503083S">
    <property type="taxonomic scope" value="Bacteria"/>
</dbReference>
<dbReference type="STRING" id="632292.Calhy_0405"/>
<organism evidence="2 3">
    <name type="scientific">Caldicellulosiruptor hydrothermalis (strain DSM 18901 / VKM B-2411 / 108)</name>
    <dbReference type="NCBI Taxonomy" id="632292"/>
    <lineage>
        <taxon>Bacteria</taxon>
        <taxon>Bacillati</taxon>
        <taxon>Bacillota</taxon>
        <taxon>Bacillota incertae sedis</taxon>
        <taxon>Caldicellulosiruptorales</taxon>
        <taxon>Caldicellulosiruptoraceae</taxon>
        <taxon>Caldicellulosiruptor</taxon>
    </lineage>
</organism>
<sequence length="558" mass="66011">MEKKLDLYPYVAAAISINPKAWHIIDNKILKHLDKLYEYGIKSDYWNKPPIVSLPADSVIYARELLCAFEYIKNNNEDNLKNDEILDDIFEMLRDIFKKAFPEVYQRVVSATNISIDRVLRSLVLAQKERKDYAWEELIWYEKNMFLTVFCAKLFGKEIIIDDGYKFFSEYLRTRLEFDDKNECVSNLDMLGHFKKMDIATFEEYKKEGRRLQKTIETNNPYFFRMYFIRDEFNAETQQAKNVPPIDSYLQKLNAVPAQDIINAVYPKLNSVLAYMFDIFDVDVPELQYANLDHKDIEHIYSFAYMCQPLFNNMSEKEKLSKLQDIIVISVYLWPLLKDYVKLKQQYATLHSEYVTKFVIQKKEQEDIESLQEEIKKLKLLEARYNGLKKQYSNYDVIKNQLEFYKSNYEKLLTENEQLKKENSQLVQELEKYKADIEELAKLRSIVFEEEIETPQPAVNDYSVLKDKKIAIIGGHKGQFDELKNYVQELLHIEVGRLNYDENILATVDVVVFISKILNHTGYYKAINAVKKLKLKYVITSYINTEKILKLLTGLLEE</sequence>
<reference evidence="2 3" key="2">
    <citation type="journal article" date="2011" name="J. Bacteriol.">
        <title>Complete genome sequences for the anaerobic, extremely thermophilic plant biomass-degrading bacteria Caldicellulosiruptor hydrothermalis, Caldicellulosiruptor kristjanssonii, Caldicellulosiruptor kronotskyensis, Caldicellulosiruptor owensenis, and Caldicellulosiruptor lactoaceticus.</title>
        <authorList>
            <person name="Blumer-Schuette S.E."/>
            <person name="Ozdemir I."/>
            <person name="Mistry D."/>
            <person name="Lucas S."/>
            <person name="Lapidus A."/>
            <person name="Cheng J.F."/>
            <person name="Goodwin L.A."/>
            <person name="Pitluck S."/>
            <person name="Land M.L."/>
            <person name="Hauser L.J."/>
            <person name="Woyke T."/>
            <person name="Mikhailova N."/>
            <person name="Pati A."/>
            <person name="Kyrpides N.C."/>
            <person name="Ivanova N."/>
            <person name="Detter J.C."/>
            <person name="Walston-Davenport K."/>
            <person name="Han S."/>
            <person name="Adams M.W."/>
            <person name="Kelly R.M."/>
        </authorList>
    </citation>
    <scope>NUCLEOTIDE SEQUENCE [LARGE SCALE GENOMIC DNA]</scope>
    <source>
        <strain evidence="3">DSM 18901 / VKM B-2411 / 108</strain>
    </source>
</reference>
<accession>E4QBX9</accession>
<keyword evidence="1" id="KW-0175">Coiled coil</keyword>
<evidence type="ECO:0000256" key="1">
    <source>
        <dbReference type="SAM" id="Coils"/>
    </source>
</evidence>
<dbReference type="AlphaFoldDB" id="E4QBX9"/>
<protein>
    <recommendedName>
        <fullName evidence="4">DUF2325 domain-containing protein</fullName>
    </recommendedName>
</protein>
<name>E4QBX9_CALH1</name>
<keyword evidence="3" id="KW-1185">Reference proteome</keyword>
<dbReference type="OrthoDB" id="1625520at2"/>
<dbReference type="RefSeq" id="WP_013402362.1">
    <property type="nucleotide sequence ID" value="NC_014652.1"/>
</dbReference>
<evidence type="ECO:0000313" key="3">
    <source>
        <dbReference type="Proteomes" id="UP000006890"/>
    </source>
</evidence>
<dbReference type="Proteomes" id="UP000006890">
    <property type="component" value="Chromosome"/>
</dbReference>
<evidence type="ECO:0000313" key="2">
    <source>
        <dbReference type="EMBL" id="ADQ06153.1"/>
    </source>
</evidence>
<evidence type="ECO:0008006" key="4">
    <source>
        <dbReference type="Google" id="ProtNLM"/>
    </source>
</evidence>